<name>A0ABW0HQ93_9BACL</name>
<dbReference type="EMBL" id="JBHSMI010000012">
    <property type="protein sequence ID" value="MFC5402365.1"/>
    <property type="molecule type" value="Genomic_DNA"/>
</dbReference>
<gene>
    <name evidence="1" type="ORF">ACFPOF_06410</name>
</gene>
<dbReference type="RefSeq" id="WP_378130747.1">
    <property type="nucleotide sequence ID" value="NZ_JBHSMI010000012.1"/>
</dbReference>
<protein>
    <submittedName>
        <fullName evidence="1">Uncharacterized protein</fullName>
    </submittedName>
</protein>
<evidence type="ECO:0000313" key="2">
    <source>
        <dbReference type="Proteomes" id="UP001596113"/>
    </source>
</evidence>
<accession>A0ABW0HQ93</accession>
<proteinExistence type="predicted"/>
<sequence>MILLIEQRESNIIATDISLTEISNETLYLQLIRLLNKKIERNEPLTNNDVNILNGMFDSSYDIAAEIVPISELSSDGRALPGDGFFFVNYFGYVRLHNVNKWHFE</sequence>
<keyword evidence="2" id="KW-1185">Reference proteome</keyword>
<dbReference type="Proteomes" id="UP001596113">
    <property type="component" value="Unassembled WGS sequence"/>
</dbReference>
<evidence type="ECO:0000313" key="1">
    <source>
        <dbReference type="EMBL" id="MFC5402365.1"/>
    </source>
</evidence>
<organism evidence="1 2">
    <name type="scientific">Cohnella soli</name>
    <dbReference type="NCBI Taxonomy" id="425005"/>
    <lineage>
        <taxon>Bacteria</taxon>
        <taxon>Bacillati</taxon>
        <taxon>Bacillota</taxon>
        <taxon>Bacilli</taxon>
        <taxon>Bacillales</taxon>
        <taxon>Paenibacillaceae</taxon>
        <taxon>Cohnella</taxon>
    </lineage>
</organism>
<reference evidence="2" key="1">
    <citation type="journal article" date="2019" name="Int. J. Syst. Evol. Microbiol.">
        <title>The Global Catalogue of Microorganisms (GCM) 10K type strain sequencing project: providing services to taxonomists for standard genome sequencing and annotation.</title>
        <authorList>
            <consortium name="The Broad Institute Genomics Platform"/>
            <consortium name="The Broad Institute Genome Sequencing Center for Infectious Disease"/>
            <person name="Wu L."/>
            <person name="Ma J."/>
        </authorList>
    </citation>
    <scope>NUCLEOTIDE SEQUENCE [LARGE SCALE GENOMIC DNA]</scope>
    <source>
        <strain evidence="2">CGMCC 1.18575</strain>
    </source>
</reference>
<comment type="caution">
    <text evidence="1">The sequence shown here is derived from an EMBL/GenBank/DDBJ whole genome shotgun (WGS) entry which is preliminary data.</text>
</comment>